<name>A0A9P4IIK9_9PEZI</name>
<evidence type="ECO:0000256" key="3">
    <source>
        <dbReference type="ARBA" id="ARBA00022776"/>
    </source>
</evidence>
<dbReference type="GO" id="GO:0000785">
    <property type="term" value="C:chromatin"/>
    <property type="evidence" value="ECO:0007669"/>
    <property type="project" value="TreeGrafter"/>
</dbReference>
<evidence type="ECO:0000256" key="6">
    <source>
        <dbReference type="SAM" id="Coils"/>
    </source>
</evidence>
<reference evidence="8" key="1">
    <citation type="journal article" date="2020" name="Stud. Mycol.">
        <title>101 Dothideomycetes genomes: a test case for predicting lifestyles and emergence of pathogens.</title>
        <authorList>
            <person name="Haridas S."/>
            <person name="Albert R."/>
            <person name="Binder M."/>
            <person name="Bloem J."/>
            <person name="Labutti K."/>
            <person name="Salamov A."/>
            <person name="Andreopoulos B."/>
            <person name="Baker S."/>
            <person name="Barry K."/>
            <person name="Bills G."/>
            <person name="Bluhm B."/>
            <person name="Cannon C."/>
            <person name="Castanera R."/>
            <person name="Culley D."/>
            <person name="Daum C."/>
            <person name="Ezra D."/>
            <person name="Gonzalez J."/>
            <person name="Henrissat B."/>
            <person name="Kuo A."/>
            <person name="Liang C."/>
            <person name="Lipzen A."/>
            <person name="Lutzoni F."/>
            <person name="Magnuson J."/>
            <person name="Mondo S."/>
            <person name="Nolan M."/>
            <person name="Ohm R."/>
            <person name="Pangilinan J."/>
            <person name="Park H.-J."/>
            <person name="Ramirez L."/>
            <person name="Alfaro M."/>
            <person name="Sun H."/>
            <person name="Tritt A."/>
            <person name="Yoshinaga Y."/>
            <person name="Zwiers L.-H."/>
            <person name="Turgeon B."/>
            <person name="Goodwin S."/>
            <person name="Spatafora J."/>
            <person name="Crous P."/>
            <person name="Grigoriev I."/>
        </authorList>
    </citation>
    <scope>NUCLEOTIDE SEQUENCE</scope>
    <source>
        <strain evidence="8">CBS 133067</strain>
    </source>
</reference>
<comment type="caution">
    <text evidence="8">The sequence shown here is derived from an EMBL/GenBank/DDBJ whole genome shotgun (WGS) entry which is preliminary data.</text>
</comment>
<comment type="subcellular location">
    <subcellularLocation>
        <location evidence="1">Nucleus</location>
    </subcellularLocation>
</comment>
<dbReference type="PANTHER" id="PTHR12663">
    <property type="entry name" value="ANDROGEN INDUCED INHIBITOR OF PROLIFERATION AS3 / PDS5-RELATED"/>
    <property type="match status" value="1"/>
</dbReference>
<dbReference type="GO" id="GO:0051301">
    <property type="term" value="P:cell division"/>
    <property type="evidence" value="ECO:0007669"/>
    <property type="project" value="UniProtKB-KW"/>
</dbReference>
<dbReference type="InterPro" id="IPR039776">
    <property type="entry name" value="Pds5"/>
</dbReference>
<accession>A0A9P4IIK9</accession>
<dbReference type="OrthoDB" id="200660at2759"/>
<dbReference type="EMBL" id="ML978124">
    <property type="protein sequence ID" value="KAF2100638.1"/>
    <property type="molecule type" value="Genomic_DNA"/>
</dbReference>
<keyword evidence="2" id="KW-0132">Cell division</keyword>
<dbReference type="GO" id="GO:0007064">
    <property type="term" value="P:mitotic sister chromatid cohesion"/>
    <property type="evidence" value="ECO:0007669"/>
    <property type="project" value="InterPro"/>
</dbReference>
<dbReference type="PANTHER" id="PTHR12663:SF0">
    <property type="entry name" value="PRECOCIOUS DISSOCIATION OF SISTERS 5, ISOFORM A"/>
    <property type="match status" value="1"/>
</dbReference>
<dbReference type="GO" id="GO:0005634">
    <property type="term" value="C:nucleus"/>
    <property type="evidence" value="ECO:0007669"/>
    <property type="project" value="UniProtKB-SubCell"/>
</dbReference>
<gene>
    <name evidence="8" type="ORF">NA57DRAFT_36210</name>
</gene>
<sequence length="1302" mass="145030">MPRTRTRTTAPVAQTTTEEEEEEVQPEQGGLQFKEALTWRAGKPIPVADLLRRLQALSKELQELEQEEVERESLIPPAKELATHNLLDHKDRGVRAWTACCLVDMFRLCAPDAPYTATQLKDIFTLIVKTIIPSLADPSSPYNAQHLFVLKSLTEVRSIVLLTDIPSSQNLIHHLFESCFDVLSGPSKAESGEELTKNVEHHMTTLLGVLLDESQTLPTEVIDIVLAQFLRADPRSVASASSKGKKGQNPVSDKQMTLLLKEAPPAYNMAKNICNAAHEKMTRYISQYFSQVLLQATTGNMTNGAKHGDDSDDEDFGKGPSEADLLESKKAHNMIRELWRSCPSVLQDTVPQLEMELGAEDIQLRLLATETFGDMISGIGAAGPPAAAVLNASAYPSQSLAPPSDRTQVYNFLTTPNSPLSFTARHQQPYQSFISRRKDKSPVVRAAWTTGIGRILMTSAGGVGLDHENEDQLLQYLSEMLVDGDERVRLSAVKAIESFSFDDIIQKLGSKGGAIDAGSVLANLTDRVKDKKSLVRNEAMRLLGKIWGVAAGAIAEGSERVSTLLGPVPSKILETYFINDLELSALADRVLFESLLPLDYPPLKAKAAQLANGASQKAKDSQTNGSQEDQAFTEADIDKIRAERELVLIRDLEEKAKTVFFVKGDTRRNAKFMEAFLLQCEAYNGGVVEKDEKKVKDQLGKLIDAYAKMLPEPSRVSDDLWKFAKMHDRRSYTLIRFCINPESDYRKIQKAIKEFTKRMEGASGSTATMVDTLTILIYRVSVLLFNRSHVPAIIEYSRTDESGLGSIAHDVLKEISTRNPEVFKAHTQELCRALETEAPSNKKTNSAGTVADLRACSGFAKRFPNELPKDRKFAEAMKAYALYGSPPESAKYAVSILLTNEERKELNTKELLAQCLKGFTYGSNHFLARLAAMSQLMLVGTKDEVDETYDTVSEIAISQVLLHTADADETTDESNMDVDWTDTPDENCIAKTWALRLLVNRLWSYGPEEAINEVAMPIYKFLNNLIRSDGQLPGSTPTPEAHRSRLKLLAAQLMLKLCSSKRLDALLTPDAFNHLATVAQSPIEQVRSGFVRKVMKYLGQDKLPRRFYTILFLLAFEPTRSTKDEVVTFIRARTSAFARQKDTAMEALFARFLSLLAHHPDFDKDPEYIKDFAQYILFYLKGVANADNLSLIYHVAQRVKSVRDGIDPLPKDPAEMSPHSEALYILSDLAQTIIRRYEEQHGWNLQSYPAKLKLPAGLFAALPNHEIAQEIAMKQFLPEEVADAMEDVVKASLRAKKVYLYP</sequence>
<evidence type="ECO:0000313" key="8">
    <source>
        <dbReference type="EMBL" id="KAF2100638.1"/>
    </source>
</evidence>
<protein>
    <recommendedName>
        <fullName evidence="10">Sister chromatid cohesion protein</fullName>
    </recommendedName>
</protein>
<evidence type="ECO:0000256" key="1">
    <source>
        <dbReference type="ARBA" id="ARBA00004123"/>
    </source>
</evidence>
<keyword evidence="9" id="KW-1185">Reference proteome</keyword>
<evidence type="ECO:0000256" key="7">
    <source>
        <dbReference type="SAM" id="MobiDB-lite"/>
    </source>
</evidence>
<dbReference type="InterPro" id="IPR011989">
    <property type="entry name" value="ARM-like"/>
</dbReference>
<dbReference type="Proteomes" id="UP000799772">
    <property type="component" value="Unassembled WGS sequence"/>
</dbReference>
<keyword evidence="5" id="KW-0131">Cell cycle</keyword>
<proteinExistence type="predicted"/>
<feature type="coiled-coil region" evidence="6">
    <location>
        <begin position="47"/>
        <end position="74"/>
    </location>
</feature>
<dbReference type="GO" id="GO:0006281">
    <property type="term" value="P:DNA repair"/>
    <property type="evidence" value="ECO:0007669"/>
    <property type="project" value="TreeGrafter"/>
</dbReference>
<keyword evidence="3" id="KW-0498">Mitosis</keyword>
<evidence type="ECO:0000256" key="2">
    <source>
        <dbReference type="ARBA" id="ARBA00022618"/>
    </source>
</evidence>
<organism evidence="8 9">
    <name type="scientific">Rhizodiscina lignyota</name>
    <dbReference type="NCBI Taxonomy" id="1504668"/>
    <lineage>
        <taxon>Eukaryota</taxon>
        <taxon>Fungi</taxon>
        <taxon>Dikarya</taxon>
        <taxon>Ascomycota</taxon>
        <taxon>Pezizomycotina</taxon>
        <taxon>Dothideomycetes</taxon>
        <taxon>Pleosporomycetidae</taxon>
        <taxon>Aulographales</taxon>
        <taxon>Rhizodiscinaceae</taxon>
        <taxon>Rhizodiscina</taxon>
    </lineage>
</organism>
<keyword evidence="4" id="KW-0539">Nucleus</keyword>
<evidence type="ECO:0000256" key="4">
    <source>
        <dbReference type="ARBA" id="ARBA00023242"/>
    </source>
</evidence>
<dbReference type="CDD" id="cd19953">
    <property type="entry name" value="PDS5"/>
    <property type="match status" value="1"/>
</dbReference>
<feature type="region of interest" description="Disordered" evidence="7">
    <location>
        <begin position="303"/>
        <end position="322"/>
    </location>
</feature>
<dbReference type="SUPFAM" id="SSF48371">
    <property type="entry name" value="ARM repeat"/>
    <property type="match status" value="1"/>
</dbReference>
<dbReference type="Pfam" id="PF20168">
    <property type="entry name" value="PDS5"/>
    <property type="match status" value="1"/>
</dbReference>
<dbReference type="Gene3D" id="1.25.10.10">
    <property type="entry name" value="Leucine-rich Repeat Variant"/>
    <property type="match status" value="1"/>
</dbReference>
<keyword evidence="6" id="KW-0175">Coiled coil</keyword>
<dbReference type="InterPro" id="IPR016024">
    <property type="entry name" value="ARM-type_fold"/>
</dbReference>
<evidence type="ECO:0000256" key="5">
    <source>
        <dbReference type="ARBA" id="ARBA00023306"/>
    </source>
</evidence>
<evidence type="ECO:0008006" key="10">
    <source>
        <dbReference type="Google" id="ProtNLM"/>
    </source>
</evidence>
<evidence type="ECO:0000313" key="9">
    <source>
        <dbReference type="Proteomes" id="UP000799772"/>
    </source>
</evidence>
<feature type="region of interest" description="Disordered" evidence="7">
    <location>
        <begin position="1"/>
        <end position="30"/>
    </location>
</feature>
<feature type="compositionally biased region" description="Low complexity" evidence="7">
    <location>
        <begin position="7"/>
        <end position="16"/>
    </location>
</feature>